<dbReference type="InterPro" id="IPR036390">
    <property type="entry name" value="WH_DNA-bd_sf"/>
</dbReference>
<gene>
    <name evidence="2" type="ORF">FHX76_000265</name>
</gene>
<dbReference type="InterPro" id="IPR036388">
    <property type="entry name" value="WH-like_DNA-bd_sf"/>
</dbReference>
<evidence type="ECO:0000259" key="1">
    <source>
        <dbReference type="Pfam" id="PF13601"/>
    </source>
</evidence>
<dbReference type="PANTHER" id="PTHR37318:SF1">
    <property type="entry name" value="BSL7504 PROTEIN"/>
    <property type="match status" value="1"/>
</dbReference>
<sequence length="110" mass="12454">MTDDSGFSEVIHAPIRLRICGLLRSVDQLDFSVLRTTLAVSDATLSKHLKVLLEHNMVTSTKTASSLRKDARRITWLSLTHEGKRAFDDHIRSLRMIAEGNDLNPERQEV</sequence>
<keyword evidence="3" id="KW-1185">Reference proteome</keyword>
<dbReference type="GO" id="GO:0003677">
    <property type="term" value="F:DNA binding"/>
    <property type="evidence" value="ECO:0007669"/>
    <property type="project" value="UniProtKB-KW"/>
</dbReference>
<evidence type="ECO:0000313" key="2">
    <source>
        <dbReference type="EMBL" id="NIH52397.1"/>
    </source>
</evidence>
<dbReference type="Pfam" id="PF13601">
    <property type="entry name" value="HTH_34"/>
    <property type="match status" value="1"/>
</dbReference>
<keyword evidence="2" id="KW-0238">DNA-binding</keyword>
<name>A0A7X5QZ13_9MICO</name>
<accession>A0A7X5QZ13</accession>
<dbReference type="AlphaFoldDB" id="A0A7X5QZ13"/>
<comment type="caution">
    <text evidence="2">The sequence shown here is derived from an EMBL/GenBank/DDBJ whole genome shotgun (WGS) entry which is preliminary data.</text>
</comment>
<dbReference type="PANTHER" id="PTHR37318">
    <property type="entry name" value="BSL7504 PROTEIN"/>
    <property type="match status" value="1"/>
</dbReference>
<dbReference type="EMBL" id="JAAMOX010000001">
    <property type="protein sequence ID" value="NIH52397.1"/>
    <property type="molecule type" value="Genomic_DNA"/>
</dbReference>
<feature type="domain" description="Winged helix DNA-binding" evidence="1">
    <location>
        <begin position="15"/>
        <end position="96"/>
    </location>
</feature>
<reference evidence="2 3" key="1">
    <citation type="submission" date="2020-02" db="EMBL/GenBank/DDBJ databases">
        <title>Sequencing the genomes of 1000 actinobacteria strains.</title>
        <authorList>
            <person name="Klenk H.-P."/>
        </authorList>
    </citation>
    <scope>NUCLEOTIDE SEQUENCE [LARGE SCALE GENOMIC DNA]</scope>
    <source>
        <strain evidence="2 3">DSM 27960</strain>
    </source>
</reference>
<protein>
    <submittedName>
        <fullName evidence="2">DNA-binding MarR family transcriptional regulator</fullName>
    </submittedName>
</protein>
<evidence type="ECO:0000313" key="3">
    <source>
        <dbReference type="Proteomes" id="UP000541033"/>
    </source>
</evidence>
<organism evidence="2 3">
    <name type="scientific">Lysinibacter cavernae</name>
    <dbReference type="NCBI Taxonomy" id="1640652"/>
    <lineage>
        <taxon>Bacteria</taxon>
        <taxon>Bacillati</taxon>
        <taxon>Actinomycetota</taxon>
        <taxon>Actinomycetes</taxon>
        <taxon>Micrococcales</taxon>
        <taxon>Microbacteriaceae</taxon>
        <taxon>Lysinibacter</taxon>
    </lineage>
</organism>
<proteinExistence type="predicted"/>
<dbReference type="SUPFAM" id="SSF46785">
    <property type="entry name" value="Winged helix' DNA-binding domain"/>
    <property type="match status" value="1"/>
</dbReference>
<dbReference type="InterPro" id="IPR027395">
    <property type="entry name" value="WH_DNA-bd_dom"/>
</dbReference>
<dbReference type="RefSeq" id="WP_167146884.1">
    <property type="nucleotide sequence ID" value="NZ_JAAMOX010000001.1"/>
</dbReference>
<dbReference type="Proteomes" id="UP000541033">
    <property type="component" value="Unassembled WGS sequence"/>
</dbReference>
<dbReference type="Gene3D" id="1.10.10.10">
    <property type="entry name" value="Winged helix-like DNA-binding domain superfamily/Winged helix DNA-binding domain"/>
    <property type="match status" value="1"/>
</dbReference>